<organism evidence="2">
    <name type="scientific">Solanum lycopersicum</name>
    <name type="common">Tomato</name>
    <name type="synonym">Lycopersicon esculentum</name>
    <dbReference type="NCBI Taxonomy" id="4081"/>
    <lineage>
        <taxon>Eukaryota</taxon>
        <taxon>Viridiplantae</taxon>
        <taxon>Streptophyta</taxon>
        <taxon>Embryophyta</taxon>
        <taxon>Tracheophyta</taxon>
        <taxon>Spermatophyta</taxon>
        <taxon>Magnoliopsida</taxon>
        <taxon>eudicotyledons</taxon>
        <taxon>Gunneridae</taxon>
        <taxon>Pentapetalae</taxon>
        <taxon>asterids</taxon>
        <taxon>lamiids</taxon>
        <taxon>Solanales</taxon>
        <taxon>Solanaceae</taxon>
        <taxon>Solanoideae</taxon>
        <taxon>Solaneae</taxon>
        <taxon>Solanum</taxon>
        <taxon>Solanum subgen. Lycopersicon</taxon>
    </lineage>
</organism>
<dbReference type="STRING" id="4081.A0A494G8B1"/>
<dbReference type="EnsemblPlants" id="Solyc00g005287.1.1">
    <property type="protein sequence ID" value="Solyc00g005287.1.1"/>
    <property type="gene ID" value="Solyc00g005287.1"/>
</dbReference>
<reference evidence="2" key="1">
    <citation type="journal article" date="2012" name="Nature">
        <title>The tomato genome sequence provides insights into fleshy fruit evolution.</title>
        <authorList>
            <consortium name="Tomato Genome Consortium"/>
        </authorList>
    </citation>
    <scope>NUCLEOTIDE SEQUENCE [LARGE SCALE GENOMIC DNA]</scope>
    <source>
        <strain evidence="2">cv. Heinz 1706</strain>
    </source>
</reference>
<evidence type="ECO:0000313" key="2">
    <source>
        <dbReference type="EnsemblPlants" id="Solyc00g005287.1.1"/>
    </source>
</evidence>
<evidence type="ECO:0000256" key="1">
    <source>
        <dbReference type="SAM" id="MobiDB-lite"/>
    </source>
</evidence>
<proteinExistence type="predicted"/>
<keyword evidence="3" id="KW-1185">Reference proteome</keyword>
<name>A0A494G8B1_SOLLC</name>
<accession>A0A494G8B1</accession>
<sequence>MQAIQSSSLRPSPVDPFLKTIPQFTNCKPLRPKRTPFISASSTTVSAPTREKDPKKRVVITGINLTPPPPSIMRFAMKIHLVETRNDAFVHADTGEALSEQPPLYPQQFFHTLLDLASERSM</sequence>
<dbReference type="AlphaFoldDB" id="A0A494G8B1"/>
<feature type="compositionally biased region" description="Polar residues" evidence="1">
    <location>
        <begin position="38"/>
        <end position="47"/>
    </location>
</feature>
<feature type="region of interest" description="Disordered" evidence="1">
    <location>
        <begin position="32"/>
        <end position="56"/>
    </location>
</feature>
<reference evidence="2" key="2">
    <citation type="submission" date="2019-04" db="UniProtKB">
        <authorList>
            <consortium name="EnsemblPlants"/>
        </authorList>
    </citation>
    <scope>IDENTIFICATION</scope>
    <source>
        <strain evidence="2">cv. Heinz 1706</strain>
    </source>
</reference>
<dbReference type="Gramene" id="Solyc00g005287.1.1">
    <property type="protein sequence ID" value="Solyc00g005287.1.1"/>
    <property type="gene ID" value="Solyc00g005287.1"/>
</dbReference>
<evidence type="ECO:0000313" key="3">
    <source>
        <dbReference type="Proteomes" id="UP000004994"/>
    </source>
</evidence>
<dbReference type="Proteomes" id="UP000004994">
    <property type="component" value="Unassembled WGS sequence"/>
</dbReference>
<protein>
    <submittedName>
        <fullName evidence="2">Uncharacterized protein</fullName>
    </submittedName>
</protein>
<dbReference type="InParanoid" id="A0A494G8B1"/>